<dbReference type="Proteomes" id="UP000823872">
    <property type="component" value="Chromosome E2"/>
</dbReference>
<sequence>MGCGLGSAPWRPVRARGSESTPTAPAPAVREGWAGGGPGLSGRPHPRRAPAGGGDRGRHAGRGVCGSYGRGLRPSNSRLLAPRSPGGRGGRTWRRRGGGAAVTAEGGVWARRGSARVRGCGSAGVSPGCVRVPVSEFVLGSAGSGGASPGECWGCGPSPWALESPCAFMYARLCVCPAGGAPGSAMARARQEGSSPEPVEGLARDGPRPFPLSRLVPSAVSCGLCEPGLPAAPAAPALLPAAYLCAPTAPPAVTAALGGPRWPGGPRSRPRGPRPDGPQPSLSPAEQHLESPVPSAPGALAGGPTQAAPGVRGEEEQWAREIGAQLRRMADDLNALYERRRQEEQQRHRPSPWRVLYNLIMGLLPLPRARGAPEMEPN</sequence>
<dbReference type="InterPro" id="IPR031661">
    <property type="entry name" value="Bbc3"/>
</dbReference>
<evidence type="ECO:0008006" key="4">
    <source>
        <dbReference type="Google" id="ProtNLM"/>
    </source>
</evidence>
<feature type="region of interest" description="Disordered" evidence="1">
    <location>
        <begin position="185"/>
        <end position="206"/>
    </location>
</feature>
<feature type="region of interest" description="Disordered" evidence="1">
    <location>
        <begin position="1"/>
        <end position="99"/>
    </location>
</feature>
<feature type="compositionally biased region" description="Low complexity" evidence="1">
    <location>
        <begin position="256"/>
        <end position="267"/>
    </location>
</feature>
<accession>A0ABI8AE43</accession>
<dbReference type="Pfam" id="PF15826">
    <property type="entry name" value="PUMA"/>
    <property type="match status" value="1"/>
</dbReference>
<dbReference type="PANTHER" id="PTHR28639">
    <property type="entry name" value="BCL-2-BINDING COMPONENT 3"/>
    <property type="match status" value="1"/>
</dbReference>
<dbReference type="Ensembl" id="ENSFCTT00005083611.1">
    <property type="protein sequence ID" value="ENSFCTP00005057428.1"/>
    <property type="gene ID" value="ENSFCTG00005029860.1"/>
</dbReference>
<reference evidence="2 3" key="1">
    <citation type="submission" date="2021-02" db="EMBL/GenBank/DDBJ databases">
        <title>Safari Cat Assemblies.</title>
        <authorList>
            <person name="Bredemeyer K.R."/>
            <person name="Murphy W.J."/>
        </authorList>
    </citation>
    <scope>NUCLEOTIDE SEQUENCE [LARGE SCALE GENOMIC DNA]</scope>
</reference>
<protein>
    <recommendedName>
        <fullName evidence="4">BCL2 binding component 3</fullName>
    </recommendedName>
</protein>
<name>A0ABI8AE43_FELCA</name>
<evidence type="ECO:0000313" key="2">
    <source>
        <dbReference type="Ensembl" id="ENSFCTP00005057428.1"/>
    </source>
</evidence>
<reference evidence="2" key="2">
    <citation type="submission" date="2025-08" db="UniProtKB">
        <authorList>
            <consortium name="Ensembl"/>
        </authorList>
    </citation>
    <scope>IDENTIFICATION</scope>
    <source>
        <strain evidence="2">breed Abyssinian</strain>
    </source>
</reference>
<dbReference type="PANTHER" id="PTHR28639:SF1">
    <property type="entry name" value="BCL-2-BINDING COMPONENT 3, ISOFORMS 3_4"/>
    <property type="match status" value="1"/>
</dbReference>
<dbReference type="GeneTree" id="ENSGT00390000002767"/>
<keyword evidence="3" id="KW-1185">Reference proteome</keyword>
<evidence type="ECO:0000256" key="1">
    <source>
        <dbReference type="SAM" id="MobiDB-lite"/>
    </source>
</evidence>
<proteinExistence type="predicted"/>
<evidence type="ECO:0000313" key="3">
    <source>
        <dbReference type="Proteomes" id="UP000823872"/>
    </source>
</evidence>
<organism evidence="2 3">
    <name type="scientific">Felis catus</name>
    <name type="common">Cat</name>
    <name type="synonym">Felis silvestris catus</name>
    <dbReference type="NCBI Taxonomy" id="9685"/>
    <lineage>
        <taxon>Eukaryota</taxon>
        <taxon>Metazoa</taxon>
        <taxon>Chordata</taxon>
        <taxon>Craniata</taxon>
        <taxon>Vertebrata</taxon>
        <taxon>Euteleostomi</taxon>
        <taxon>Mammalia</taxon>
        <taxon>Eutheria</taxon>
        <taxon>Laurasiatheria</taxon>
        <taxon>Carnivora</taxon>
        <taxon>Feliformia</taxon>
        <taxon>Felidae</taxon>
        <taxon>Felinae</taxon>
        <taxon>Felis</taxon>
    </lineage>
</organism>
<reference evidence="2" key="3">
    <citation type="submission" date="2025-09" db="UniProtKB">
        <authorList>
            <consortium name="Ensembl"/>
        </authorList>
    </citation>
    <scope>IDENTIFICATION</scope>
    <source>
        <strain evidence="2">breed Abyssinian</strain>
    </source>
</reference>
<feature type="region of interest" description="Disordered" evidence="1">
    <location>
        <begin position="256"/>
        <end position="317"/>
    </location>
</feature>